<accession>A0A6G1BRM7</accession>
<protein>
    <recommendedName>
        <fullName evidence="4">Retrotransposon Copia-like N-terminal domain-containing protein</fullName>
    </recommendedName>
</protein>
<comment type="caution">
    <text evidence="2">The sequence shown here is derived from an EMBL/GenBank/DDBJ whole genome shotgun (WGS) entry which is preliminary data.</text>
</comment>
<feature type="region of interest" description="Disordered" evidence="1">
    <location>
        <begin position="1"/>
        <end position="25"/>
    </location>
</feature>
<evidence type="ECO:0008006" key="4">
    <source>
        <dbReference type="Google" id="ProtNLM"/>
    </source>
</evidence>
<evidence type="ECO:0000313" key="3">
    <source>
        <dbReference type="Proteomes" id="UP000479710"/>
    </source>
</evidence>
<gene>
    <name evidence="2" type="ORF">E2562_003731</name>
</gene>
<dbReference type="EMBL" id="SPHZ02000011">
    <property type="protein sequence ID" value="KAF0890516.1"/>
    <property type="molecule type" value="Genomic_DNA"/>
</dbReference>
<organism evidence="2 3">
    <name type="scientific">Oryza meyeriana var. granulata</name>
    <dbReference type="NCBI Taxonomy" id="110450"/>
    <lineage>
        <taxon>Eukaryota</taxon>
        <taxon>Viridiplantae</taxon>
        <taxon>Streptophyta</taxon>
        <taxon>Embryophyta</taxon>
        <taxon>Tracheophyta</taxon>
        <taxon>Spermatophyta</taxon>
        <taxon>Magnoliopsida</taxon>
        <taxon>Liliopsida</taxon>
        <taxon>Poales</taxon>
        <taxon>Poaceae</taxon>
        <taxon>BOP clade</taxon>
        <taxon>Oryzoideae</taxon>
        <taxon>Oryzeae</taxon>
        <taxon>Oryzinae</taxon>
        <taxon>Oryza</taxon>
        <taxon>Oryza meyeriana</taxon>
    </lineage>
</organism>
<evidence type="ECO:0000256" key="1">
    <source>
        <dbReference type="SAM" id="MobiDB-lite"/>
    </source>
</evidence>
<dbReference type="OrthoDB" id="783026at2759"/>
<dbReference type="Proteomes" id="UP000479710">
    <property type="component" value="Unassembled WGS sequence"/>
</dbReference>
<proteinExistence type="predicted"/>
<reference evidence="2 3" key="1">
    <citation type="submission" date="2019-11" db="EMBL/GenBank/DDBJ databases">
        <title>Whole genome sequence of Oryza granulata.</title>
        <authorList>
            <person name="Li W."/>
        </authorList>
    </citation>
    <scope>NUCLEOTIDE SEQUENCE [LARGE SCALE GENOMIC DNA]</scope>
    <source>
        <strain evidence="3">cv. Menghai</strain>
        <tissue evidence="2">Leaf</tissue>
    </source>
</reference>
<keyword evidence="3" id="KW-1185">Reference proteome</keyword>
<feature type="compositionally biased region" description="Acidic residues" evidence="1">
    <location>
        <begin position="1"/>
        <end position="10"/>
    </location>
</feature>
<sequence>MADPNLDDDQGAPRRYRSITNINATSEPMELDSDELYLLAAEEPSTFAEADLHASWRKAMHEEMGSIEDNCTWDLVDLSTGK</sequence>
<name>A0A6G1BRM7_9ORYZ</name>
<evidence type="ECO:0000313" key="2">
    <source>
        <dbReference type="EMBL" id="KAF0890516.1"/>
    </source>
</evidence>
<dbReference type="AlphaFoldDB" id="A0A6G1BRM7"/>